<dbReference type="PRINTS" id="PR00260">
    <property type="entry name" value="CHEMTRNSDUCR"/>
</dbReference>
<dbReference type="GO" id="GO:0007165">
    <property type="term" value="P:signal transduction"/>
    <property type="evidence" value="ECO:0007669"/>
    <property type="project" value="UniProtKB-KW"/>
</dbReference>
<evidence type="ECO:0000256" key="2">
    <source>
        <dbReference type="ARBA" id="ARBA00022519"/>
    </source>
</evidence>
<dbReference type="CDD" id="cd01068">
    <property type="entry name" value="globin_sensor"/>
    <property type="match status" value="1"/>
</dbReference>
<evidence type="ECO:0000256" key="5">
    <source>
        <dbReference type="PROSITE-ProRule" id="PRU00284"/>
    </source>
</evidence>
<feature type="domain" description="T-SNARE coiled-coil homology" evidence="7">
    <location>
        <begin position="345"/>
        <end position="407"/>
    </location>
</feature>
<dbReference type="GO" id="GO:0019825">
    <property type="term" value="F:oxygen binding"/>
    <property type="evidence" value="ECO:0007669"/>
    <property type="project" value="InterPro"/>
</dbReference>
<sequence>MSNESTILQRLKFHGIDSNTSAILREHRDFLMSEMPTILDRFYDHISGFAETKAYFKSREHMMHAKQKQLQHWSIIASGEFDESYETSVTRIGEVHNTLGLEPRWYIGGYNALVGGLVEAIALKLPSSGIIRNSISGKTALQLAVIKAAMLDMDIAIAVYIEAGRRDRHRTLETIATNFEHTIGGVVGIVASAATELQASAQTMTMSARETAMQSAAVASATEEATANVHSVAAATEQLTGSIGEINRQIGESARIAAEASRNAGHTAAKIDTLSEAASKIGAIIGIITKIAAQTNLLALNATIEAARAGDAGRGFAVVAQEVKSLAEQTARATTEISTQVGAIQLSTRESVEAIREITTVIASMNQISSAIADAMRQQSLATEEIARNVEQAAQGTNAVSASIAGVTTTAGGTGAAAAQVLSAASELSQQSEMLRAEVDKFLATVRAA</sequence>
<dbReference type="GO" id="GO:0006935">
    <property type="term" value="P:chemotaxis"/>
    <property type="evidence" value="ECO:0007669"/>
    <property type="project" value="InterPro"/>
</dbReference>
<dbReference type="GO" id="GO:0004888">
    <property type="term" value="F:transmembrane signaling receptor activity"/>
    <property type="evidence" value="ECO:0007669"/>
    <property type="project" value="InterPro"/>
</dbReference>
<keyword evidence="3 5" id="KW-0807">Transducer</keyword>
<dbReference type="PROSITE" id="PS50111">
    <property type="entry name" value="CHEMOTAXIS_TRANSDUC_2"/>
    <property type="match status" value="1"/>
</dbReference>
<dbReference type="InterPro" id="IPR000727">
    <property type="entry name" value="T_SNARE_dom"/>
</dbReference>
<dbReference type="InterPro" id="IPR044398">
    <property type="entry name" value="Globin-sensor_dom"/>
</dbReference>
<dbReference type="GO" id="GO:0020037">
    <property type="term" value="F:heme binding"/>
    <property type="evidence" value="ECO:0007669"/>
    <property type="project" value="InterPro"/>
</dbReference>
<evidence type="ECO:0000259" key="7">
    <source>
        <dbReference type="PROSITE" id="PS50192"/>
    </source>
</evidence>
<gene>
    <name evidence="8" type="ORF">G4V63_14890</name>
</gene>
<proteinExistence type="inferred from homology"/>
<dbReference type="SUPFAM" id="SSF58104">
    <property type="entry name" value="Methyl-accepting chemotaxis protein (MCP) signaling domain"/>
    <property type="match status" value="1"/>
</dbReference>
<dbReference type="SMART" id="SM00283">
    <property type="entry name" value="MA"/>
    <property type="match status" value="1"/>
</dbReference>
<dbReference type="SUPFAM" id="SSF46458">
    <property type="entry name" value="Globin-like"/>
    <property type="match status" value="1"/>
</dbReference>
<dbReference type="GO" id="GO:0005886">
    <property type="term" value="C:plasma membrane"/>
    <property type="evidence" value="ECO:0007669"/>
    <property type="project" value="UniProtKB-SubCell"/>
</dbReference>
<dbReference type="InterPro" id="IPR012292">
    <property type="entry name" value="Globin/Proto"/>
</dbReference>
<accession>A0A7C9VLP4</accession>
<dbReference type="Pfam" id="PF00015">
    <property type="entry name" value="MCPsignal"/>
    <property type="match status" value="1"/>
</dbReference>
<feature type="domain" description="Methyl-accepting transducer" evidence="6">
    <location>
        <begin position="193"/>
        <end position="429"/>
    </location>
</feature>
<comment type="similarity">
    <text evidence="4">Belongs to the methyl-accepting chemotaxis (MCP) protein family.</text>
</comment>
<evidence type="ECO:0000313" key="9">
    <source>
        <dbReference type="Proteomes" id="UP000480266"/>
    </source>
</evidence>
<dbReference type="AlphaFoldDB" id="A0A7C9VLP4"/>
<dbReference type="InterPro" id="IPR004089">
    <property type="entry name" value="MCPsignal_dom"/>
</dbReference>
<evidence type="ECO:0000256" key="3">
    <source>
        <dbReference type="ARBA" id="ARBA00023224"/>
    </source>
</evidence>
<keyword evidence="2" id="KW-0472">Membrane</keyword>
<dbReference type="PROSITE" id="PS50192">
    <property type="entry name" value="T_SNARE"/>
    <property type="match status" value="1"/>
</dbReference>
<evidence type="ECO:0000256" key="4">
    <source>
        <dbReference type="ARBA" id="ARBA00029447"/>
    </source>
</evidence>
<reference evidence="8" key="1">
    <citation type="submission" date="2020-02" db="EMBL/GenBank/DDBJ databases">
        <title>Draft genome sequence of Candidatus Afipia apatlaquensis IBT-C3, a potential strain for decolorization of textile dyes.</title>
        <authorList>
            <person name="Sanchez-Reyes A."/>
            <person name="Breton-Deval L."/>
            <person name="Mangelson H."/>
            <person name="Sanchez-Flores A."/>
        </authorList>
    </citation>
    <scope>NUCLEOTIDE SEQUENCE [LARGE SCALE GENOMIC DNA]</scope>
    <source>
        <strain evidence="8">IBT-C3</strain>
    </source>
</reference>
<dbReference type="Gene3D" id="1.10.287.950">
    <property type="entry name" value="Methyl-accepting chemotaxis protein"/>
    <property type="match status" value="1"/>
</dbReference>
<dbReference type="InterPro" id="IPR039379">
    <property type="entry name" value="Protoglobin_sensor_dom"/>
</dbReference>
<dbReference type="PANTHER" id="PTHR32089:SF112">
    <property type="entry name" value="LYSOZYME-LIKE PROTEIN-RELATED"/>
    <property type="match status" value="1"/>
</dbReference>
<evidence type="ECO:0000256" key="1">
    <source>
        <dbReference type="ARBA" id="ARBA00004429"/>
    </source>
</evidence>
<protein>
    <submittedName>
        <fullName evidence="8">Chemotaxis protein</fullName>
    </submittedName>
</protein>
<dbReference type="Gene3D" id="1.10.490.10">
    <property type="entry name" value="Globins"/>
    <property type="match status" value="1"/>
</dbReference>
<evidence type="ECO:0000313" key="8">
    <source>
        <dbReference type="EMBL" id="NGX96452.1"/>
    </source>
</evidence>
<dbReference type="InterPro" id="IPR004090">
    <property type="entry name" value="Chemotax_Me-accpt_rcpt"/>
</dbReference>
<keyword evidence="2" id="KW-0997">Cell inner membrane</keyword>
<comment type="caution">
    <text evidence="8">The sequence shown here is derived from an EMBL/GenBank/DDBJ whole genome shotgun (WGS) entry which is preliminary data.</text>
</comment>
<keyword evidence="9" id="KW-1185">Reference proteome</keyword>
<keyword evidence="2" id="KW-1003">Cell membrane</keyword>
<dbReference type="Proteomes" id="UP000480266">
    <property type="component" value="Unassembled WGS sequence"/>
</dbReference>
<dbReference type="Pfam" id="PF11563">
    <property type="entry name" value="Protoglobin"/>
    <property type="match status" value="1"/>
</dbReference>
<dbReference type="PANTHER" id="PTHR32089">
    <property type="entry name" value="METHYL-ACCEPTING CHEMOTAXIS PROTEIN MCPB"/>
    <property type="match status" value="1"/>
</dbReference>
<dbReference type="InterPro" id="IPR009050">
    <property type="entry name" value="Globin-like_sf"/>
</dbReference>
<comment type="subcellular location">
    <subcellularLocation>
        <location evidence="1">Cell inner membrane</location>
        <topology evidence="1">Multi-pass membrane protein</topology>
    </subcellularLocation>
</comment>
<name>A0A7C9VLP4_9BRAD</name>
<evidence type="ECO:0000259" key="6">
    <source>
        <dbReference type="PROSITE" id="PS50111"/>
    </source>
</evidence>
<organism evidence="8 9">
    <name type="scientific">Candidatus Afipia apatlaquensis</name>
    <dbReference type="NCBI Taxonomy" id="2712852"/>
    <lineage>
        <taxon>Bacteria</taxon>
        <taxon>Pseudomonadati</taxon>
        <taxon>Pseudomonadota</taxon>
        <taxon>Alphaproteobacteria</taxon>
        <taxon>Hyphomicrobiales</taxon>
        <taxon>Nitrobacteraceae</taxon>
        <taxon>Afipia</taxon>
    </lineage>
</organism>
<dbReference type="EMBL" id="JAAMRR010000762">
    <property type="protein sequence ID" value="NGX96452.1"/>
    <property type="molecule type" value="Genomic_DNA"/>
</dbReference>